<proteinExistence type="predicted"/>
<dbReference type="Gene3D" id="3.40.50.300">
    <property type="entry name" value="P-loop containing nucleotide triphosphate hydrolases"/>
    <property type="match status" value="2"/>
</dbReference>
<evidence type="ECO:0000256" key="1">
    <source>
        <dbReference type="SAM" id="MobiDB-lite"/>
    </source>
</evidence>
<evidence type="ECO:0000259" key="3">
    <source>
        <dbReference type="Pfam" id="PF26449"/>
    </source>
</evidence>
<name>A0A955RWZ9_UNCKA</name>
<dbReference type="EMBL" id="JAGQKY010000076">
    <property type="protein sequence ID" value="MCA9397602.1"/>
    <property type="molecule type" value="Genomic_DNA"/>
</dbReference>
<dbReference type="Proteomes" id="UP000699691">
    <property type="component" value="Unassembled WGS sequence"/>
</dbReference>
<dbReference type="AlphaFoldDB" id="A0A955RWZ9"/>
<organism evidence="4 5">
    <name type="scientific">candidate division WWE3 bacterium</name>
    <dbReference type="NCBI Taxonomy" id="2053526"/>
    <lineage>
        <taxon>Bacteria</taxon>
        <taxon>Katanobacteria</taxon>
    </lineage>
</organism>
<dbReference type="Pfam" id="PF26449">
    <property type="entry name" value="DUF8128"/>
    <property type="match status" value="1"/>
</dbReference>
<evidence type="ECO:0000259" key="2">
    <source>
        <dbReference type="Pfam" id="PF01935"/>
    </source>
</evidence>
<dbReference type="GO" id="GO:0005524">
    <property type="term" value="F:ATP binding"/>
    <property type="evidence" value="ECO:0007669"/>
    <property type="project" value="UniProtKB-KW"/>
</dbReference>
<dbReference type="SUPFAM" id="SSF52540">
    <property type="entry name" value="P-loop containing nucleoside triphosphate hydrolases"/>
    <property type="match status" value="1"/>
</dbReference>
<protein>
    <submittedName>
        <fullName evidence="4">ATP-binding protein</fullName>
    </submittedName>
</protein>
<accession>A0A955RWZ9</accession>
<evidence type="ECO:0000313" key="4">
    <source>
        <dbReference type="EMBL" id="MCA9397602.1"/>
    </source>
</evidence>
<comment type="caution">
    <text evidence="4">The sequence shown here is derived from an EMBL/GenBank/DDBJ whole genome shotgun (WGS) entry which is preliminary data.</text>
</comment>
<dbReference type="PANTHER" id="PTHR30121">
    <property type="entry name" value="UNCHARACTERIZED PROTEIN YJGR-RELATED"/>
    <property type="match status" value="1"/>
</dbReference>
<evidence type="ECO:0000313" key="5">
    <source>
        <dbReference type="Proteomes" id="UP000699691"/>
    </source>
</evidence>
<dbReference type="Pfam" id="PF01935">
    <property type="entry name" value="DUF87"/>
    <property type="match status" value="1"/>
</dbReference>
<feature type="domain" description="Helicase HerA central" evidence="2">
    <location>
        <begin position="318"/>
        <end position="385"/>
    </location>
</feature>
<keyword evidence="4" id="KW-0547">Nucleotide-binding</keyword>
<keyword evidence="4" id="KW-0067">ATP-binding</keyword>
<dbReference type="InterPro" id="IPR051162">
    <property type="entry name" value="T4SS_component"/>
</dbReference>
<feature type="non-terminal residue" evidence="4">
    <location>
        <position position="1"/>
    </location>
</feature>
<sequence length="723" mass="81780">AAEALFSNITSMYKSNGFLYDLPIIDKLYDPQVAISFEIIGEPGEISFLVGCPKDAVTFVEKQIHAAYPVAEISPVKEYNIFEKEGTVAYTELQVSGPAYYPIKTYEELKSDGLKAITNSLNKLKEHEAAVVQFVVTPVNKTWSDGGRDFVKSAETPPKEGESPKRVDPEKLEGIKKKISKAGLGVVVRVVCVSPDPATAKANLDNIVGSFQQFSHPHLAKFSKVSTNLIDTIKKRTFTDKFLYRYFPYFRNKSVLNIEELTTLMHFPNKDVLTPNIKWLTFKRAEPPANVPDDGLYLGYSEFRGDQKKIFMGENDRRRHMYILGQTGTGKSQFMMSLAAQDILEGRGVAFIDPHGDSVEELLRIVPKERAEDVIYFDPSDTERPMGLNILEAETEQQQHMAVNSFIGLLYKLYDPGHTGIIGPQLERTVRNVMLTAMAEPGNSMIEVMKLVIEPDYIKEKLHLIEDPLVKQYWTDEIANTSDFHKSEKLGYFVSKFDRFVTEKMMRNIIGQGESAFNFRKVMDEEKILLINLAKGKIGDENSQFLGLLFVPRILTAAMSRVDIPEEERKDFFLYVDEFQNFSTPDFAQILSEARKFRLCLTVANQFISQIDEKIRDAVFGNVGTMATMRAGSDDAQYLEQHFGPTFTASDIMNLTIGNAYVRLLIGGQPSSPFSMYSDYPSFKAIPRNEELAGMVRELSRLRYGRDREVVEAEIKVRGNFGD</sequence>
<reference evidence="4" key="1">
    <citation type="submission" date="2020-04" db="EMBL/GenBank/DDBJ databases">
        <authorList>
            <person name="Zhang T."/>
        </authorList>
    </citation>
    <scope>NUCLEOTIDE SEQUENCE</scope>
    <source>
        <strain evidence="4">HKST-UBA02</strain>
    </source>
</reference>
<dbReference type="InterPro" id="IPR002789">
    <property type="entry name" value="HerA_central"/>
</dbReference>
<gene>
    <name evidence="4" type="ORF">KC573_02130</name>
</gene>
<dbReference type="PANTHER" id="PTHR30121:SF11">
    <property type="entry name" value="AAA+ ATPASE DOMAIN-CONTAINING PROTEIN"/>
    <property type="match status" value="1"/>
</dbReference>
<dbReference type="CDD" id="cd01127">
    <property type="entry name" value="TrwB_TraG_TraD_VirD4"/>
    <property type="match status" value="1"/>
</dbReference>
<feature type="domain" description="DUF8128" evidence="3">
    <location>
        <begin position="34"/>
        <end position="279"/>
    </location>
</feature>
<dbReference type="InterPro" id="IPR027417">
    <property type="entry name" value="P-loop_NTPase"/>
</dbReference>
<reference evidence="4" key="2">
    <citation type="journal article" date="2021" name="Microbiome">
        <title>Successional dynamics and alternative stable states in a saline activated sludge microbial community over 9 years.</title>
        <authorList>
            <person name="Wang Y."/>
            <person name="Ye J."/>
            <person name="Ju F."/>
            <person name="Liu L."/>
            <person name="Boyd J.A."/>
            <person name="Deng Y."/>
            <person name="Parks D.H."/>
            <person name="Jiang X."/>
            <person name="Yin X."/>
            <person name="Woodcroft B.J."/>
            <person name="Tyson G.W."/>
            <person name="Hugenholtz P."/>
            <person name="Polz M.F."/>
            <person name="Zhang T."/>
        </authorList>
    </citation>
    <scope>NUCLEOTIDE SEQUENCE</scope>
    <source>
        <strain evidence="4">HKST-UBA02</strain>
    </source>
</reference>
<feature type="region of interest" description="Disordered" evidence="1">
    <location>
        <begin position="147"/>
        <end position="169"/>
    </location>
</feature>
<dbReference type="InterPro" id="IPR058441">
    <property type="entry name" value="DUF8128"/>
</dbReference>